<feature type="transmembrane region" description="Helical" evidence="2">
    <location>
        <begin position="47"/>
        <end position="70"/>
    </location>
</feature>
<keyword evidence="2" id="KW-1133">Transmembrane helix</keyword>
<sequence>MQQNKWVLNKVGIKFRCYYNVIILALLQMTYHIILIIINLLTDKSGYLLFNLFAAVMKLIFTGCFFVLCLLINKFDEKTKSVILICFTSIDMILNVFYYIGTVFMAGMSLLFSLNVSFDKFFVIKICAFLVLIMFYIYFYFDIYKFKKTRQITRSMFICIGNIEKILNGDMSEEVNKKTIKNINQEKQLNKTNVDKEKKFNHDDDWKANEDYKNKSE</sequence>
<evidence type="ECO:0000256" key="2">
    <source>
        <dbReference type="SAM" id="Phobius"/>
    </source>
</evidence>
<evidence type="ECO:0000256" key="1">
    <source>
        <dbReference type="SAM" id="MobiDB-lite"/>
    </source>
</evidence>
<evidence type="ECO:0000313" key="4">
    <source>
        <dbReference type="Proteomes" id="UP000294309"/>
    </source>
</evidence>
<keyword evidence="2" id="KW-0812">Transmembrane</keyword>
<feature type="compositionally biased region" description="Basic and acidic residues" evidence="1">
    <location>
        <begin position="193"/>
        <end position="217"/>
    </location>
</feature>
<feature type="transmembrane region" description="Helical" evidence="2">
    <location>
        <begin position="121"/>
        <end position="141"/>
    </location>
</feature>
<proteinExistence type="predicted"/>
<keyword evidence="2" id="KW-0472">Membrane</keyword>
<gene>
    <name evidence="3" type="ORF">SGLAD_v1c05460</name>
</gene>
<dbReference type="AlphaFoldDB" id="A0A4P7AH44"/>
<dbReference type="EMBL" id="CP038013">
    <property type="protein sequence ID" value="QBQ07745.1"/>
    <property type="molecule type" value="Genomic_DNA"/>
</dbReference>
<accession>A0A4P7AH44</accession>
<reference evidence="3 4" key="1">
    <citation type="submission" date="2019-03" db="EMBL/GenBank/DDBJ databases">
        <title>Complete genome sequence of Spiroplasma gladiatoris TG-1 (DSM 22552).</title>
        <authorList>
            <person name="Lin Y.-C."/>
            <person name="Chou L."/>
            <person name="Kuo C.-H."/>
        </authorList>
    </citation>
    <scope>NUCLEOTIDE SEQUENCE [LARGE SCALE GENOMIC DNA]</scope>
    <source>
        <strain evidence="3 4">TG-1</strain>
    </source>
</reference>
<evidence type="ECO:0008006" key="5">
    <source>
        <dbReference type="Google" id="ProtNLM"/>
    </source>
</evidence>
<keyword evidence="4" id="KW-1185">Reference proteome</keyword>
<feature type="transmembrane region" description="Helical" evidence="2">
    <location>
        <begin position="21"/>
        <end position="41"/>
    </location>
</feature>
<organism evidence="3 4">
    <name type="scientific">Spiroplasma gladiatoris</name>
    <dbReference type="NCBI Taxonomy" id="2143"/>
    <lineage>
        <taxon>Bacteria</taxon>
        <taxon>Bacillati</taxon>
        <taxon>Mycoplasmatota</taxon>
        <taxon>Mollicutes</taxon>
        <taxon>Entomoplasmatales</taxon>
        <taxon>Spiroplasmataceae</taxon>
        <taxon>Spiroplasma</taxon>
    </lineage>
</organism>
<protein>
    <recommendedName>
        <fullName evidence="5">Transmembrane protein</fullName>
    </recommendedName>
</protein>
<dbReference type="RefSeq" id="WP_134297534.1">
    <property type="nucleotide sequence ID" value="NZ_CP038013.1"/>
</dbReference>
<dbReference type="KEGG" id="sgq:SGLAD_v1c05460"/>
<dbReference type="Proteomes" id="UP000294309">
    <property type="component" value="Chromosome"/>
</dbReference>
<name>A0A4P7AH44_9MOLU</name>
<evidence type="ECO:0000313" key="3">
    <source>
        <dbReference type="EMBL" id="QBQ07745.1"/>
    </source>
</evidence>
<feature type="region of interest" description="Disordered" evidence="1">
    <location>
        <begin position="191"/>
        <end position="217"/>
    </location>
</feature>